<keyword evidence="3" id="KW-1185">Reference proteome</keyword>
<dbReference type="KEGG" id="acr:Acry_1321"/>
<evidence type="ECO:0000313" key="3">
    <source>
        <dbReference type="Proteomes" id="UP000000245"/>
    </source>
</evidence>
<dbReference type="AlphaFoldDB" id="A5FY50"/>
<feature type="region of interest" description="Disordered" evidence="1">
    <location>
        <begin position="317"/>
        <end position="340"/>
    </location>
</feature>
<protein>
    <submittedName>
        <fullName evidence="2">Uncharacterized protein</fullName>
    </submittedName>
</protein>
<dbReference type="HOGENOM" id="CLU_759978_0_0_5"/>
<name>A5FY50_ACICJ</name>
<reference evidence="2 3" key="1">
    <citation type="submission" date="2007-05" db="EMBL/GenBank/DDBJ databases">
        <title>Complete sequence of chromosome of Acidiphilium cryptum JF-5.</title>
        <authorList>
            <consortium name="US DOE Joint Genome Institute"/>
            <person name="Copeland A."/>
            <person name="Lucas S."/>
            <person name="Lapidus A."/>
            <person name="Barry K."/>
            <person name="Detter J.C."/>
            <person name="Glavina del Rio T."/>
            <person name="Hammon N."/>
            <person name="Israni S."/>
            <person name="Dalin E."/>
            <person name="Tice H."/>
            <person name="Pitluck S."/>
            <person name="Sims D."/>
            <person name="Brettin T."/>
            <person name="Bruce D."/>
            <person name="Han C."/>
            <person name="Schmutz J."/>
            <person name="Larimer F."/>
            <person name="Land M."/>
            <person name="Hauser L."/>
            <person name="Kyrpides N."/>
            <person name="Kim E."/>
            <person name="Magnuson T."/>
            <person name="Richardson P."/>
        </authorList>
    </citation>
    <scope>NUCLEOTIDE SEQUENCE [LARGE SCALE GENOMIC DNA]</scope>
    <source>
        <strain evidence="2 3">JF-5</strain>
    </source>
</reference>
<evidence type="ECO:0000256" key="1">
    <source>
        <dbReference type="SAM" id="MobiDB-lite"/>
    </source>
</evidence>
<dbReference type="Proteomes" id="UP000000245">
    <property type="component" value="Chromosome"/>
</dbReference>
<feature type="compositionally biased region" description="Basic and acidic residues" evidence="1">
    <location>
        <begin position="329"/>
        <end position="340"/>
    </location>
</feature>
<feature type="compositionally biased region" description="Basic and acidic residues" evidence="1">
    <location>
        <begin position="1"/>
        <end position="22"/>
    </location>
</feature>
<dbReference type="EMBL" id="CP000697">
    <property type="protein sequence ID" value="ABQ30532.1"/>
    <property type="molecule type" value="Genomic_DNA"/>
</dbReference>
<evidence type="ECO:0000313" key="2">
    <source>
        <dbReference type="EMBL" id="ABQ30532.1"/>
    </source>
</evidence>
<proteinExistence type="predicted"/>
<sequence>MTTLGEDRTRRARSANREHGGGEGRQLAGGMRRVAEAQRIGTVHGAEFDPRGAGDGDDRPRLGEGEELPCLALQRELLAQEAPFQPVGILDEHREDAGAGAGQPRRREGGEAVAHGHRHLVLAAGAGGEDEDALAVAGDGEIGLGAEFVAQAVHQPVLAGLGGGEHQRVEPEDGGLVVIRTPGRGEHEVDPPVQFGEGLGAVGPRLAQAAGEGHFQQVAAGMRGEPGLQVGVDPVHQPHPGGAMHEAAGLGGERVAGDFHRRALARGQQVEARAVLEPGEGDLEPHRAVALGGIVQVKQRDQRAVILQRRGERGLEADAPGIVEPGGEGFERRDTGGENMVHRREGQVARDFLRGEFGGVAQGD</sequence>
<feature type="compositionally biased region" description="Basic and acidic residues" evidence="1">
    <location>
        <begin position="46"/>
        <end position="64"/>
    </location>
</feature>
<organism evidence="2 3">
    <name type="scientific">Acidiphilium cryptum (strain JF-5)</name>
    <dbReference type="NCBI Taxonomy" id="349163"/>
    <lineage>
        <taxon>Bacteria</taxon>
        <taxon>Pseudomonadati</taxon>
        <taxon>Pseudomonadota</taxon>
        <taxon>Alphaproteobacteria</taxon>
        <taxon>Acetobacterales</taxon>
        <taxon>Acidocellaceae</taxon>
        <taxon>Acidiphilium</taxon>
    </lineage>
</organism>
<feature type="region of interest" description="Disordered" evidence="1">
    <location>
        <begin position="1"/>
        <end position="68"/>
    </location>
</feature>
<accession>A5FY50</accession>
<gene>
    <name evidence="2" type="ordered locus">Acry_1321</name>
</gene>